<keyword evidence="5" id="KW-0547">Nucleotide-binding</keyword>
<reference evidence="14" key="1">
    <citation type="submission" date="2025-08" db="UniProtKB">
        <authorList>
            <consortium name="RefSeq"/>
        </authorList>
    </citation>
    <scope>IDENTIFICATION</scope>
    <source>
        <tissue evidence="14">Gonads</tissue>
    </source>
</reference>
<evidence type="ECO:0000259" key="10">
    <source>
        <dbReference type="Pfam" id="PF16575"/>
    </source>
</evidence>
<dbReference type="AlphaFoldDB" id="A0A6J2XNC3"/>
<keyword evidence="6" id="KW-0418">Kinase</keyword>
<dbReference type="GO" id="GO:0051731">
    <property type="term" value="F:polynucleotide 5'-hydroxyl-kinase activity"/>
    <property type="evidence" value="ECO:0007669"/>
    <property type="project" value="InterPro"/>
</dbReference>
<dbReference type="InterPro" id="IPR032319">
    <property type="entry name" value="CLP1_P"/>
</dbReference>
<evidence type="ECO:0000256" key="2">
    <source>
        <dbReference type="ARBA" id="ARBA00011003"/>
    </source>
</evidence>
<keyword evidence="3" id="KW-0698">rRNA processing</keyword>
<dbReference type="PANTHER" id="PTHR12755:SF3">
    <property type="entry name" value="POLYNUCLEOTIDE 5'-HYDROXYL-KINASE NOL9"/>
    <property type="match status" value="1"/>
</dbReference>
<accession>A0A6J2XNC3</accession>
<dbReference type="PANTHER" id="PTHR12755">
    <property type="entry name" value="CLEAVAGE/POLYADENYLATION FACTOR IA SUBUNIT CLP1P"/>
    <property type="match status" value="1"/>
</dbReference>
<dbReference type="Gene3D" id="3.40.50.300">
    <property type="entry name" value="P-loop containing nucleotide triphosphate hydrolases"/>
    <property type="match status" value="1"/>
</dbReference>
<sequence>MKKSNENYLQLVRNALYSKKQEVSKNEGRQTIDSMQEGISKNVIDPHFRNKKGIFKAKSRIQRHTSHNIEVNHISDSKIVNKTLIKRKTKNGSSKMQQDLGKHKPFSVKTINKPHNFYFTSQESMKLSPTKTEVTENYKVTEIKLPSKKRKTVDDSFITTNKKICKVHVKSNLKQKRREAPELIWHEIPVSNITPDTITNYSLNNIHNDQKIAVKKASKSINSMKSLELSSSSVHDFYDDECVSVKGLKFNKFSTQFSYSPNETQIQQYLMLDIPQKHFNITKADDFDVECTVDNEKFNQNRGKRRNQNKNIKDSKFKRREKVIMSDSVDLLNDNSYVNESLNVEKSIQYDNIDERYATQNLGKHKNQNKKIKDTKVKRYDNSYANDSDNVEENNQYANNEKYTTNIISSESQEPPTDFIKLLDNNKIIILNPGCQTYFHGLCTIKVVNGEIDIFGMTLNKLSGSRKVYSPRGSSLLFIRNKYNLYTEKNIELNKCIQENLLPESHAFKEYNENSSIILCQELNEPYIEFLERHISQRIFTEDLSGPRIDFSFKGIWNKLKISDYWEEVIEDVTEKSKIIVSGGKGVGKSTFLRYSVNTLLQKFRKVRVIDLDSGQSEFTPPGTISVVTVQTDILGPNYTHLQKPEKMIMCHINIGHDIEKYLYSVDHIIKFSEKLQPLPTIVNFPGFTAGFGFDIALNIICLIEPSLLIEIKSKTTYKNYKINLTSENVTKYIDENEIICKDIINPRVKLNYKHVTLESLSENNDAWSLEARQCREICILSYLGKMMQHSTKFLNSHEINMYCINISSLSITNTEGETISPLAVNANLVMLCSLLNSNPVIFNAYGYGFVRGIDLQNDTLVLLTPESLDELDNVSHLILSSVTTPPSLLMSVNDVGYIPYINVGDPIDFGQFTKRSYLPARK</sequence>
<evidence type="ECO:0000259" key="11">
    <source>
        <dbReference type="Pfam" id="PF24419"/>
    </source>
</evidence>
<evidence type="ECO:0000256" key="1">
    <source>
        <dbReference type="ARBA" id="ARBA00004604"/>
    </source>
</evidence>
<name>A0A6J2XNC3_SITOR</name>
<dbReference type="Pfam" id="PF24419">
    <property type="entry name" value="Cupin_NOL9"/>
    <property type="match status" value="1"/>
</dbReference>
<organism evidence="13 14">
    <name type="scientific">Sitophilus oryzae</name>
    <name type="common">Rice weevil</name>
    <name type="synonym">Curculio oryzae</name>
    <dbReference type="NCBI Taxonomy" id="7048"/>
    <lineage>
        <taxon>Eukaryota</taxon>
        <taxon>Metazoa</taxon>
        <taxon>Ecdysozoa</taxon>
        <taxon>Arthropoda</taxon>
        <taxon>Hexapoda</taxon>
        <taxon>Insecta</taxon>
        <taxon>Pterygota</taxon>
        <taxon>Neoptera</taxon>
        <taxon>Endopterygota</taxon>
        <taxon>Coleoptera</taxon>
        <taxon>Polyphaga</taxon>
        <taxon>Cucujiformia</taxon>
        <taxon>Curculionidae</taxon>
        <taxon>Dryophthorinae</taxon>
        <taxon>Sitophilus</taxon>
    </lineage>
</organism>
<keyword evidence="13" id="KW-1185">Reference proteome</keyword>
<dbReference type="Pfam" id="PF25467">
    <property type="entry name" value="NOL9_C"/>
    <property type="match status" value="1"/>
</dbReference>
<keyword evidence="8" id="KW-0539">Nucleus</keyword>
<dbReference type="GeneID" id="115879736"/>
<feature type="domain" description="NOL9 N-terminal" evidence="11">
    <location>
        <begin position="422"/>
        <end position="542"/>
    </location>
</feature>
<keyword evidence="4" id="KW-0808">Transferase</keyword>
<keyword evidence="7" id="KW-0067">ATP-binding</keyword>
<feature type="domain" description="NOL9 C-terminal" evidence="12">
    <location>
        <begin position="802"/>
        <end position="886"/>
    </location>
</feature>
<feature type="domain" description="Clp1 P-loop" evidence="10">
    <location>
        <begin position="583"/>
        <end position="730"/>
    </location>
</feature>
<evidence type="ECO:0000256" key="7">
    <source>
        <dbReference type="ARBA" id="ARBA00022840"/>
    </source>
</evidence>
<dbReference type="Pfam" id="PF16575">
    <property type="entry name" value="CLP1_P"/>
    <property type="match status" value="1"/>
</dbReference>
<dbReference type="OrthoDB" id="2405412at2759"/>
<gene>
    <name evidence="14" type="primary">LOC115879736</name>
</gene>
<dbReference type="InterPro" id="IPR057570">
    <property type="entry name" value="NOL9_C"/>
</dbReference>
<dbReference type="InterPro" id="IPR027417">
    <property type="entry name" value="P-loop_NTPase"/>
</dbReference>
<dbReference type="GO" id="GO:0005524">
    <property type="term" value="F:ATP binding"/>
    <property type="evidence" value="ECO:0007669"/>
    <property type="project" value="UniProtKB-KW"/>
</dbReference>
<comment type="similarity">
    <text evidence="2">Belongs to the Clp1 family. NOL9/GRC3 subfamily.</text>
</comment>
<dbReference type="RefSeq" id="XP_030752566.1">
    <property type="nucleotide sequence ID" value="XM_030896706.1"/>
</dbReference>
<evidence type="ECO:0000313" key="14">
    <source>
        <dbReference type="RefSeq" id="XP_030752566.1"/>
    </source>
</evidence>
<evidence type="ECO:0000259" key="12">
    <source>
        <dbReference type="Pfam" id="PF25467"/>
    </source>
</evidence>
<comment type="subcellular location">
    <subcellularLocation>
        <location evidence="1">Nucleus</location>
        <location evidence="1">Nucleolus</location>
    </subcellularLocation>
</comment>
<dbReference type="GO" id="GO:0005730">
    <property type="term" value="C:nucleolus"/>
    <property type="evidence" value="ECO:0007669"/>
    <property type="project" value="UniProtKB-SubCell"/>
</dbReference>
<dbReference type="InterPro" id="IPR045116">
    <property type="entry name" value="Clp1/Grc3"/>
</dbReference>
<evidence type="ECO:0000313" key="13">
    <source>
        <dbReference type="Proteomes" id="UP000504635"/>
    </source>
</evidence>
<proteinExistence type="inferred from homology"/>
<evidence type="ECO:0000256" key="6">
    <source>
        <dbReference type="ARBA" id="ARBA00022777"/>
    </source>
</evidence>
<dbReference type="Proteomes" id="UP000504635">
    <property type="component" value="Unplaced"/>
</dbReference>
<dbReference type="InParanoid" id="A0A6J2XNC3"/>
<dbReference type="GO" id="GO:0000448">
    <property type="term" value="P:cleavage in ITS2 between 5.8S rRNA and LSU-rRNA of tricistronic rRNA transcript (SSU-rRNA, 5.8S rRNA, LSU-rRNA)"/>
    <property type="evidence" value="ECO:0007669"/>
    <property type="project" value="TreeGrafter"/>
</dbReference>
<dbReference type="KEGG" id="soy:115879736"/>
<evidence type="ECO:0000256" key="9">
    <source>
        <dbReference type="ARBA" id="ARBA00071212"/>
    </source>
</evidence>
<dbReference type="InterPro" id="IPR057573">
    <property type="entry name" value="NOL9_N"/>
</dbReference>
<evidence type="ECO:0000256" key="4">
    <source>
        <dbReference type="ARBA" id="ARBA00022679"/>
    </source>
</evidence>
<evidence type="ECO:0000256" key="3">
    <source>
        <dbReference type="ARBA" id="ARBA00022552"/>
    </source>
</evidence>
<evidence type="ECO:0000256" key="8">
    <source>
        <dbReference type="ARBA" id="ARBA00023242"/>
    </source>
</evidence>
<evidence type="ECO:0000256" key="5">
    <source>
        <dbReference type="ARBA" id="ARBA00022741"/>
    </source>
</evidence>
<dbReference type="SUPFAM" id="SSF52540">
    <property type="entry name" value="P-loop containing nucleoside triphosphate hydrolases"/>
    <property type="match status" value="1"/>
</dbReference>
<protein>
    <recommendedName>
        <fullName evidence="9">Polynucleotide 5'-hydroxyl-kinase NOL9</fullName>
    </recommendedName>
</protein>